<dbReference type="Gene3D" id="1.10.10.10">
    <property type="entry name" value="Winged helix-like DNA-binding domain superfamily/Winged helix DNA-binding domain"/>
    <property type="match status" value="1"/>
</dbReference>
<keyword evidence="3" id="KW-0804">Transcription</keyword>
<accession>A0ABR7FZX6</accession>
<name>A0ABR7FZX6_9FIRM</name>
<evidence type="ECO:0000256" key="3">
    <source>
        <dbReference type="ARBA" id="ARBA00023163"/>
    </source>
</evidence>
<dbReference type="InterPro" id="IPR011711">
    <property type="entry name" value="GntR_C"/>
</dbReference>
<evidence type="ECO:0000259" key="4">
    <source>
        <dbReference type="PROSITE" id="PS50949"/>
    </source>
</evidence>
<dbReference type="InterPro" id="IPR036390">
    <property type="entry name" value="WH_DNA-bd_sf"/>
</dbReference>
<evidence type="ECO:0000313" key="6">
    <source>
        <dbReference type="Proteomes" id="UP000628463"/>
    </source>
</evidence>
<dbReference type="Pfam" id="PF07729">
    <property type="entry name" value="FCD"/>
    <property type="match status" value="1"/>
</dbReference>
<dbReference type="SUPFAM" id="SSF46785">
    <property type="entry name" value="Winged helix' DNA-binding domain"/>
    <property type="match status" value="1"/>
</dbReference>
<evidence type="ECO:0000313" key="5">
    <source>
        <dbReference type="EMBL" id="MBC5680742.1"/>
    </source>
</evidence>
<keyword evidence="1" id="KW-0805">Transcription regulation</keyword>
<protein>
    <submittedName>
        <fullName evidence="5">GntR family transcriptional regulator</fullName>
    </submittedName>
</protein>
<reference evidence="5 6" key="1">
    <citation type="submission" date="2020-08" db="EMBL/GenBank/DDBJ databases">
        <title>Genome public.</title>
        <authorList>
            <person name="Liu C."/>
            <person name="Sun Q."/>
        </authorList>
    </citation>
    <scope>NUCLEOTIDE SEQUENCE [LARGE SCALE GENOMIC DNA]</scope>
    <source>
        <strain evidence="5 6">NSJ-43</strain>
    </source>
</reference>
<dbReference type="PROSITE" id="PS50949">
    <property type="entry name" value="HTH_GNTR"/>
    <property type="match status" value="1"/>
</dbReference>
<dbReference type="InterPro" id="IPR008920">
    <property type="entry name" value="TF_FadR/GntR_C"/>
</dbReference>
<dbReference type="SUPFAM" id="SSF48008">
    <property type="entry name" value="GntR ligand-binding domain-like"/>
    <property type="match status" value="1"/>
</dbReference>
<dbReference type="EMBL" id="JACOPD010000004">
    <property type="protein sequence ID" value="MBC5680742.1"/>
    <property type="molecule type" value="Genomic_DNA"/>
</dbReference>
<organism evidence="5 6">
    <name type="scientific">Lachnospira hominis</name>
    <name type="common">ex Liu et al. 2021</name>
    <dbReference type="NCBI Taxonomy" id="2763051"/>
    <lineage>
        <taxon>Bacteria</taxon>
        <taxon>Bacillati</taxon>
        <taxon>Bacillota</taxon>
        <taxon>Clostridia</taxon>
        <taxon>Lachnospirales</taxon>
        <taxon>Lachnospiraceae</taxon>
        <taxon>Lachnospira</taxon>
    </lineage>
</organism>
<comment type="caution">
    <text evidence="5">The sequence shown here is derived from an EMBL/GenBank/DDBJ whole genome shotgun (WGS) entry which is preliminary data.</text>
</comment>
<sequence length="226" mass="26722">MMEVFEQLPGENAKHYAKRALLYNLVNLEMKPGDKITESDLCELYGISRTPIREAILELHQQNMIDIYPKQGTFVSYIDTAAIDEFLELRNLMEQSVTQLACEKLTPDNIAYLRENIVQWKHHLKNDNLAKTQACDKEFHKYIYCACGKQFWHNIIRENAYQFDRIVILMFSSINTDKLVKDHSDMVDAFEAHDKEKAFEISLCHTKRYIEHLDEFLVKYPNYFKK</sequence>
<proteinExistence type="predicted"/>
<dbReference type="RefSeq" id="WP_186836713.1">
    <property type="nucleotide sequence ID" value="NZ_JACOPD010000004.1"/>
</dbReference>
<dbReference type="InterPro" id="IPR000524">
    <property type="entry name" value="Tscrpt_reg_HTH_GntR"/>
</dbReference>
<feature type="domain" description="HTH gntR-type" evidence="4">
    <location>
        <begin position="11"/>
        <end position="78"/>
    </location>
</feature>
<keyword evidence="2" id="KW-0238">DNA-binding</keyword>
<dbReference type="PANTHER" id="PTHR43537">
    <property type="entry name" value="TRANSCRIPTIONAL REGULATOR, GNTR FAMILY"/>
    <property type="match status" value="1"/>
</dbReference>
<dbReference type="InterPro" id="IPR036388">
    <property type="entry name" value="WH-like_DNA-bd_sf"/>
</dbReference>
<dbReference type="SMART" id="SM00345">
    <property type="entry name" value="HTH_GNTR"/>
    <property type="match status" value="1"/>
</dbReference>
<dbReference type="Pfam" id="PF00392">
    <property type="entry name" value="GntR"/>
    <property type="match status" value="1"/>
</dbReference>
<gene>
    <name evidence="5" type="ORF">H8S01_07195</name>
</gene>
<evidence type="ECO:0000256" key="2">
    <source>
        <dbReference type="ARBA" id="ARBA00023125"/>
    </source>
</evidence>
<dbReference type="CDD" id="cd07377">
    <property type="entry name" value="WHTH_GntR"/>
    <property type="match status" value="1"/>
</dbReference>
<keyword evidence="6" id="KW-1185">Reference proteome</keyword>
<dbReference type="Gene3D" id="1.20.120.530">
    <property type="entry name" value="GntR ligand-binding domain-like"/>
    <property type="match status" value="1"/>
</dbReference>
<dbReference type="PANTHER" id="PTHR43537:SF5">
    <property type="entry name" value="UXU OPERON TRANSCRIPTIONAL REGULATOR"/>
    <property type="match status" value="1"/>
</dbReference>
<dbReference type="SMART" id="SM00895">
    <property type="entry name" value="FCD"/>
    <property type="match status" value="1"/>
</dbReference>
<dbReference type="Proteomes" id="UP000628463">
    <property type="component" value="Unassembled WGS sequence"/>
</dbReference>
<evidence type="ECO:0000256" key="1">
    <source>
        <dbReference type="ARBA" id="ARBA00023015"/>
    </source>
</evidence>